<gene>
    <name evidence="8" type="primary">allB</name>
    <name evidence="10" type="ORF">ACFSW5_19395</name>
</gene>
<feature type="binding site" evidence="8">
    <location>
        <position position="242"/>
    </location>
    <ligand>
        <name>Zn(2+)</name>
        <dbReference type="ChEBI" id="CHEBI:29105"/>
        <label>2</label>
    </ligand>
</feature>
<keyword evidence="7 8" id="KW-0862">Zinc</keyword>
<evidence type="ECO:0000313" key="10">
    <source>
        <dbReference type="EMBL" id="MFD2662424.1"/>
    </source>
</evidence>
<sequence>MLDLIIQGGTVVLADEVQKLDIGVRDGRIAVLAESLQDEGCTARFDAQGLIVMPGAVDIHVHFNEPNFGHWEGFATGSAALAAGGCTAFADMPLNGNPPTVTGEALQQKLDLAEGRTAVDYTLWGGLVPGNLDQLETLAERGVIGFKAFMSNPGGEGEGRFREADDWTLYEGMKRIAALGGFVAVHAESDSITSRLAGEAVAAGRMDAHAFAASRPAIAELEAVNKAILFAEETGCPTHFVHISTPAAVKLIGRAKKRGVPVTAETCPHYLVLTENDMAALGPVAKCAPPLRDDASREELWSLLAAGELDVVASDHSPCPPELKFKEGLSFFEAWGGISGAQSSLELMLDEGWLKRGISLPLLAKVLSAGPAKRFGLYPRKGEIAVGADADFAIVNAESGYTLGAEQLQYRHKHSPYVGRSFGCKVAATFVRGRLVYTAEAGVVAAGSGKPLLEPALARQNGRQSGS</sequence>
<evidence type="ECO:0000256" key="5">
    <source>
        <dbReference type="ARBA" id="ARBA00022723"/>
    </source>
</evidence>
<comment type="pathway">
    <text evidence="8">Nitrogen metabolism; (S)-allantoin degradation; allantoate from (S)-allantoin: step 1/1.</text>
</comment>
<keyword evidence="5 8" id="KW-0479">Metal-binding</keyword>
<dbReference type="InterPro" id="IPR011059">
    <property type="entry name" value="Metal-dep_hydrolase_composite"/>
</dbReference>
<dbReference type="InterPro" id="IPR002195">
    <property type="entry name" value="Dihydroorotase_CS"/>
</dbReference>
<evidence type="ECO:0000313" key="11">
    <source>
        <dbReference type="Proteomes" id="UP001597493"/>
    </source>
</evidence>
<dbReference type="NCBIfam" id="TIGR03178">
    <property type="entry name" value="allantoinase"/>
    <property type="match status" value="1"/>
</dbReference>
<comment type="function">
    <text evidence="1">Catalyzes the reversible cyclization of carbamoyl aspartate to dihydroorotate.</text>
</comment>
<feature type="binding site" evidence="8">
    <location>
        <position position="60"/>
    </location>
    <ligand>
        <name>Zn(2+)</name>
        <dbReference type="ChEBI" id="CHEBI:29105"/>
        <label>1</label>
    </ligand>
</feature>
<dbReference type="InterPro" id="IPR032466">
    <property type="entry name" value="Metal_Hydrolase"/>
</dbReference>
<dbReference type="SUPFAM" id="SSF51338">
    <property type="entry name" value="Composite domain of metallo-dependent hydrolases"/>
    <property type="match status" value="1"/>
</dbReference>
<dbReference type="Proteomes" id="UP001597493">
    <property type="component" value="Unassembled WGS sequence"/>
</dbReference>
<dbReference type="InterPro" id="IPR050138">
    <property type="entry name" value="DHOase/Allantoinase_Hydrolase"/>
</dbReference>
<dbReference type="HAMAP" id="MF_01645">
    <property type="entry name" value="Hydantoinase"/>
    <property type="match status" value="1"/>
</dbReference>
<dbReference type="Gene3D" id="2.30.40.10">
    <property type="entry name" value="Urease, subunit C, domain 1"/>
    <property type="match status" value="1"/>
</dbReference>
<comment type="similarity">
    <text evidence="2">Belongs to the metallo-dependent hydrolases superfamily. DHOase family. Class I DHOase subfamily.</text>
</comment>
<dbReference type="InterPro" id="IPR047604">
    <property type="entry name" value="Allantoinase_bact"/>
</dbReference>
<feature type="binding site" description="via carbamate group" evidence="8">
    <location>
        <position position="147"/>
    </location>
    <ligand>
        <name>Zn(2+)</name>
        <dbReference type="ChEBI" id="CHEBI:29105"/>
        <label>2</label>
    </ligand>
</feature>
<comment type="similarity">
    <text evidence="8">Belongs to the metallo-dependent hydrolases superfamily. Allantoinase family.</text>
</comment>
<evidence type="ECO:0000256" key="2">
    <source>
        <dbReference type="ARBA" id="ARBA00010286"/>
    </source>
</evidence>
<comment type="cofactor">
    <cofactor evidence="8">
        <name>Zn(2+)</name>
        <dbReference type="ChEBI" id="CHEBI:29105"/>
    </cofactor>
    <text evidence="8">Binds 2 Zn(2+) ions per subunit.</text>
</comment>
<dbReference type="InterPro" id="IPR017593">
    <property type="entry name" value="Allantoinase"/>
</dbReference>
<dbReference type="EMBL" id="JBHUMY010000027">
    <property type="protein sequence ID" value="MFD2662424.1"/>
    <property type="molecule type" value="Genomic_DNA"/>
</dbReference>
<accession>A0ABW5R0Y4</accession>
<organism evidence="10 11">
    <name type="scientific">Paenibacillus thailandensis</name>
    <dbReference type="NCBI Taxonomy" id="393250"/>
    <lineage>
        <taxon>Bacteria</taxon>
        <taxon>Bacillati</taxon>
        <taxon>Bacillota</taxon>
        <taxon>Bacilli</taxon>
        <taxon>Bacillales</taxon>
        <taxon>Paenibacillaceae</taxon>
        <taxon>Paenibacillus</taxon>
    </lineage>
</organism>
<comment type="function">
    <text evidence="8">Catalyzes the conversion of allantoin (5-ureidohydantoin) to allantoic acid by hydrolytic cleavage of the five-member hydantoin ring.</text>
</comment>
<feature type="modified residue" description="N6-carboxylysine" evidence="8">
    <location>
        <position position="147"/>
    </location>
</feature>
<protein>
    <recommendedName>
        <fullName evidence="8">Allantoinase</fullName>
        <ecNumber evidence="8">3.5.2.5</ecNumber>
    </recommendedName>
    <alternativeName>
        <fullName evidence="8">Allantoin-utilizing enzyme</fullName>
    </alternativeName>
</protein>
<evidence type="ECO:0000256" key="1">
    <source>
        <dbReference type="ARBA" id="ARBA00002368"/>
    </source>
</evidence>
<dbReference type="NCBIfam" id="NF004839">
    <property type="entry name" value="PRK06189.1"/>
    <property type="match status" value="1"/>
</dbReference>
<name>A0ABW5R0Y4_9BACL</name>
<dbReference type="Pfam" id="PF01979">
    <property type="entry name" value="Amidohydro_1"/>
    <property type="match status" value="1"/>
</dbReference>
<dbReference type="PANTHER" id="PTHR43668">
    <property type="entry name" value="ALLANTOINASE"/>
    <property type="match status" value="1"/>
</dbReference>
<comment type="caution">
    <text evidence="10">The sequence shown here is derived from an EMBL/GenBank/DDBJ whole genome shotgun (WGS) entry which is preliminary data.</text>
</comment>
<evidence type="ECO:0000256" key="3">
    <source>
        <dbReference type="ARBA" id="ARBA00011881"/>
    </source>
</evidence>
<keyword evidence="4 8" id="KW-0659">Purine metabolism</keyword>
<comment type="subunit">
    <text evidence="3 8">Homotetramer.</text>
</comment>
<evidence type="ECO:0000256" key="4">
    <source>
        <dbReference type="ARBA" id="ARBA00022631"/>
    </source>
</evidence>
<proteinExistence type="inferred from homology"/>
<feature type="domain" description="Amidohydrolase-related" evidence="9">
    <location>
        <begin position="51"/>
        <end position="436"/>
    </location>
</feature>
<dbReference type="SUPFAM" id="SSF51556">
    <property type="entry name" value="Metallo-dependent hydrolases"/>
    <property type="match status" value="1"/>
</dbReference>
<dbReference type="InterPro" id="IPR006680">
    <property type="entry name" value="Amidohydro-rel"/>
</dbReference>
<dbReference type="GO" id="GO:0004038">
    <property type="term" value="F:allantoinase activity"/>
    <property type="evidence" value="ECO:0007669"/>
    <property type="project" value="UniProtKB-EC"/>
</dbReference>
<comment type="PTM">
    <text evidence="8">Carboxylation allows a single lysine to coordinate two zinc ions.</text>
</comment>
<dbReference type="PROSITE" id="PS00482">
    <property type="entry name" value="DIHYDROOROTASE_1"/>
    <property type="match status" value="1"/>
</dbReference>
<evidence type="ECO:0000259" key="9">
    <source>
        <dbReference type="Pfam" id="PF01979"/>
    </source>
</evidence>
<evidence type="ECO:0000256" key="7">
    <source>
        <dbReference type="ARBA" id="ARBA00022833"/>
    </source>
</evidence>
<comment type="catalytic activity">
    <reaction evidence="8">
        <text>(S)-allantoin + H2O = allantoate + H(+)</text>
        <dbReference type="Rhea" id="RHEA:17029"/>
        <dbReference type="ChEBI" id="CHEBI:15377"/>
        <dbReference type="ChEBI" id="CHEBI:15378"/>
        <dbReference type="ChEBI" id="CHEBI:15678"/>
        <dbReference type="ChEBI" id="CHEBI:17536"/>
        <dbReference type="EC" id="3.5.2.5"/>
    </reaction>
</comment>
<dbReference type="PANTHER" id="PTHR43668:SF4">
    <property type="entry name" value="ALLANTOINASE"/>
    <property type="match status" value="1"/>
</dbReference>
<keyword evidence="11" id="KW-1185">Reference proteome</keyword>
<reference evidence="11" key="1">
    <citation type="journal article" date="2019" name="Int. J. Syst. Evol. Microbiol.">
        <title>The Global Catalogue of Microorganisms (GCM) 10K type strain sequencing project: providing services to taxonomists for standard genome sequencing and annotation.</title>
        <authorList>
            <consortium name="The Broad Institute Genomics Platform"/>
            <consortium name="The Broad Institute Genome Sequencing Center for Infectious Disease"/>
            <person name="Wu L."/>
            <person name="Ma J."/>
        </authorList>
    </citation>
    <scope>NUCLEOTIDE SEQUENCE [LARGE SCALE GENOMIC DNA]</scope>
    <source>
        <strain evidence="11">TISTR 1827</strain>
    </source>
</reference>
<dbReference type="EC" id="3.5.2.5" evidence="8"/>
<keyword evidence="6 8" id="KW-0378">Hydrolase</keyword>
<evidence type="ECO:0000256" key="6">
    <source>
        <dbReference type="ARBA" id="ARBA00022801"/>
    </source>
</evidence>
<feature type="binding site" evidence="8">
    <location>
        <position position="62"/>
    </location>
    <ligand>
        <name>Zn(2+)</name>
        <dbReference type="ChEBI" id="CHEBI:29105"/>
        <label>1</label>
    </ligand>
</feature>
<dbReference type="RefSeq" id="WP_379276703.1">
    <property type="nucleotide sequence ID" value="NZ_JBHUGT010000021.1"/>
</dbReference>
<feature type="binding site" description="via carbamate group" evidence="8">
    <location>
        <position position="147"/>
    </location>
    <ligand>
        <name>Zn(2+)</name>
        <dbReference type="ChEBI" id="CHEBI:29105"/>
        <label>1</label>
    </ligand>
</feature>
<feature type="binding site" evidence="8">
    <location>
        <position position="186"/>
    </location>
    <ligand>
        <name>Zn(2+)</name>
        <dbReference type="ChEBI" id="CHEBI:29105"/>
        <label>2</label>
    </ligand>
</feature>
<evidence type="ECO:0000256" key="8">
    <source>
        <dbReference type="HAMAP-Rule" id="MF_01645"/>
    </source>
</evidence>
<dbReference type="Gene3D" id="3.20.20.140">
    <property type="entry name" value="Metal-dependent hydrolases"/>
    <property type="match status" value="1"/>
</dbReference>
<feature type="binding site" evidence="8">
    <location>
        <position position="315"/>
    </location>
    <ligand>
        <name>Zn(2+)</name>
        <dbReference type="ChEBI" id="CHEBI:29105"/>
        <label>1</label>
    </ligand>
</feature>